<evidence type="ECO:0000256" key="2">
    <source>
        <dbReference type="ARBA" id="ARBA00022982"/>
    </source>
</evidence>
<dbReference type="InterPro" id="IPR036249">
    <property type="entry name" value="Thioredoxin-like_sf"/>
</dbReference>
<dbReference type="GeneID" id="56135921"/>
<dbReference type="SUPFAM" id="SSF52833">
    <property type="entry name" value="Thioredoxin-like"/>
    <property type="match status" value="1"/>
</dbReference>
<reference evidence="6 7" key="1">
    <citation type="submission" date="2019-06" db="EMBL/GenBank/DDBJ databases">
        <authorList>
            <person name="Kincaid V.D."/>
            <person name="Fuller A."/>
            <person name="Hodges K."/>
            <person name="Bansal M."/>
            <person name="Essig J."/>
            <person name="Johnson A."/>
        </authorList>
    </citation>
    <scope>NUCLEOTIDE SEQUENCE [LARGE SCALE GENOMIC DNA]</scope>
</reference>
<evidence type="ECO:0000256" key="4">
    <source>
        <dbReference type="ARBA" id="ARBA00023284"/>
    </source>
</evidence>
<dbReference type="PROSITE" id="PS00194">
    <property type="entry name" value="THIOREDOXIN_1"/>
    <property type="match status" value="1"/>
</dbReference>
<dbReference type="KEGG" id="vg:56135921"/>
<dbReference type="PROSITE" id="PS51352">
    <property type="entry name" value="THIOREDOXIN_2"/>
    <property type="match status" value="1"/>
</dbReference>
<organism evidence="6 7">
    <name type="scientific">Achromobacter phage Motura</name>
    <dbReference type="NCBI Taxonomy" id="2591403"/>
    <lineage>
        <taxon>Viruses</taxon>
        <taxon>Duplodnaviria</taxon>
        <taxon>Heunggongvirae</taxon>
        <taxon>Uroviricota</taxon>
        <taxon>Caudoviricetes</taxon>
        <taxon>Moturavirus</taxon>
        <taxon>Moturavirus motura</taxon>
    </lineage>
</organism>
<dbReference type="PRINTS" id="PR00421">
    <property type="entry name" value="THIOREDOXIN"/>
</dbReference>
<dbReference type="InterPro" id="IPR005746">
    <property type="entry name" value="Thioredoxin"/>
</dbReference>
<dbReference type="Pfam" id="PF00085">
    <property type="entry name" value="Thioredoxin"/>
    <property type="match status" value="1"/>
</dbReference>
<evidence type="ECO:0000313" key="6">
    <source>
        <dbReference type="EMBL" id="QDH83464.1"/>
    </source>
</evidence>
<name>A0A514CSM1_9CAUD</name>
<evidence type="ECO:0000259" key="5">
    <source>
        <dbReference type="PROSITE" id="PS51352"/>
    </source>
</evidence>
<accession>A0A514CSM1</accession>
<dbReference type="PANTHER" id="PTHR45663:SF11">
    <property type="entry name" value="GEO12009P1"/>
    <property type="match status" value="1"/>
</dbReference>
<dbReference type="PANTHER" id="PTHR45663">
    <property type="entry name" value="GEO12009P1"/>
    <property type="match status" value="1"/>
</dbReference>
<evidence type="ECO:0000313" key="7">
    <source>
        <dbReference type="Proteomes" id="UP000320799"/>
    </source>
</evidence>
<dbReference type="InterPro" id="IPR017937">
    <property type="entry name" value="Thioredoxin_CS"/>
</dbReference>
<dbReference type="Gene3D" id="3.40.30.10">
    <property type="entry name" value="Glutaredoxin"/>
    <property type="match status" value="1"/>
</dbReference>
<keyword evidence="2" id="KW-0249">Electron transport</keyword>
<proteinExistence type="predicted"/>
<feature type="domain" description="Thioredoxin" evidence="5">
    <location>
        <begin position="8"/>
        <end position="119"/>
    </location>
</feature>
<dbReference type="PIRSF" id="PIRSF000077">
    <property type="entry name" value="Thioredoxin"/>
    <property type="match status" value="1"/>
</dbReference>
<dbReference type="Proteomes" id="UP000320799">
    <property type="component" value="Segment"/>
</dbReference>
<dbReference type="CDD" id="cd02947">
    <property type="entry name" value="TRX_family"/>
    <property type="match status" value="1"/>
</dbReference>
<evidence type="ECO:0000256" key="1">
    <source>
        <dbReference type="ARBA" id="ARBA00022448"/>
    </source>
</evidence>
<keyword evidence="4" id="KW-0676">Redox-active center</keyword>
<evidence type="ECO:0000256" key="3">
    <source>
        <dbReference type="ARBA" id="ARBA00023157"/>
    </source>
</evidence>
<keyword evidence="3" id="KW-1015">Disulfide bond</keyword>
<keyword evidence="7" id="KW-1185">Reference proteome</keyword>
<dbReference type="EMBL" id="MN094788">
    <property type="protein sequence ID" value="QDH83464.1"/>
    <property type="molecule type" value="Genomic_DNA"/>
</dbReference>
<protein>
    <submittedName>
        <fullName evidence="6">Thioredoxin</fullName>
    </submittedName>
</protein>
<dbReference type="RefSeq" id="YP_009903645.1">
    <property type="nucleotide sequence ID" value="NC_049849.1"/>
</dbReference>
<dbReference type="GO" id="GO:0015035">
    <property type="term" value="F:protein-disulfide reductase activity"/>
    <property type="evidence" value="ECO:0007669"/>
    <property type="project" value="InterPro"/>
</dbReference>
<dbReference type="InterPro" id="IPR013766">
    <property type="entry name" value="Thioredoxin_domain"/>
</dbReference>
<sequence>MSSQISLLDILMTVIQTNEAAFGGDVLTQNIPVVVRFSAPWCGPCRSYAPMFDKAATELQGKVRFVLVEADDNPGLTQQFNVRGLPTTLFFSQGEVKAAVTGVMTSLQLNERLAREFPEIVNT</sequence>
<keyword evidence="1" id="KW-0813">Transport</keyword>